<dbReference type="Proteomes" id="UP001271274">
    <property type="component" value="Unassembled WGS sequence"/>
</dbReference>
<dbReference type="EMBL" id="JARAYU010000018">
    <property type="protein sequence ID" value="MDX3705238.1"/>
    <property type="molecule type" value="Genomic_DNA"/>
</dbReference>
<dbReference type="RefSeq" id="WP_210551027.1">
    <property type="nucleotide sequence ID" value="NZ_JARAYT010000010.1"/>
</dbReference>
<reference evidence="2 3" key="1">
    <citation type="journal article" date="2023" name="Microb. Genom.">
        <title>Mesoterricola silvestris gen. nov., sp. nov., Mesoterricola sediminis sp. nov., Geothrix oryzae sp. nov., Geothrix edaphica sp. nov., Geothrix rubra sp. nov., and Geothrix limicola sp. nov., six novel members of Acidobacteriota isolated from soils.</title>
        <authorList>
            <person name="Weisberg A.J."/>
            <person name="Pearce E."/>
            <person name="Kramer C.G."/>
            <person name="Chang J.H."/>
            <person name="Clarke C.R."/>
        </authorList>
    </citation>
    <scope>NUCLEOTIDE SEQUENCE [LARGE SCALE GENOMIC DNA]</scope>
    <source>
        <strain evidence="2 3">ID09-01A</strain>
    </source>
</reference>
<comment type="caution">
    <text evidence="2">The sequence shown here is derived from an EMBL/GenBank/DDBJ whole genome shotgun (WGS) entry which is preliminary data.</text>
</comment>
<gene>
    <name evidence="2" type="ORF">PV662_36945</name>
</gene>
<evidence type="ECO:0000313" key="2">
    <source>
        <dbReference type="EMBL" id="MDX3705238.1"/>
    </source>
</evidence>
<evidence type="ECO:0000313" key="3">
    <source>
        <dbReference type="Proteomes" id="UP001271274"/>
    </source>
</evidence>
<protein>
    <submittedName>
        <fullName evidence="2">Uncharacterized protein</fullName>
    </submittedName>
</protein>
<feature type="compositionally biased region" description="Basic and acidic residues" evidence="1">
    <location>
        <begin position="1"/>
        <end position="10"/>
    </location>
</feature>
<sequence>MTTAETHEMPAEDVPTGQFGGARPALPDYITPCSADEQAAHLADLSDALSGFVVGAAIRRHAKTPPRPGPRGEAA</sequence>
<name>A0ABU4NT14_9ACTN</name>
<accession>A0ABU4NT14</accession>
<evidence type="ECO:0000256" key="1">
    <source>
        <dbReference type="SAM" id="MobiDB-lite"/>
    </source>
</evidence>
<keyword evidence="3" id="KW-1185">Reference proteome</keyword>
<organism evidence="2 3">
    <name type="scientific">Streptomyces europaeiscabiei</name>
    <dbReference type="NCBI Taxonomy" id="146819"/>
    <lineage>
        <taxon>Bacteria</taxon>
        <taxon>Bacillati</taxon>
        <taxon>Actinomycetota</taxon>
        <taxon>Actinomycetes</taxon>
        <taxon>Kitasatosporales</taxon>
        <taxon>Streptomycetaceae</taxon>
        <taxon>Streptomyces</taxon>
    </lineage>
</organism>
<proteinExistence type="predicted"/>
<feature type="region of interest" description="Disordered" evidence="1">
    <location>
        <begin position="1"/>
        <end position="23"/>
    </location>
</feature>